<dbReference type="InterPro" id="IPR042277">
    <property type="entry name" value="IST1-like"/>
</dbReference>
<sequence length="575" mass="66079">MFDFLFGWRKASKCKKLIKRVQCRLKLLKSKRCSIVRQIREDLAQLIKSGYEDIAFNRAEHLFRDETIMEIYELLDNFCEFILVHLSYIRRHKDCPNDINEAVSSLIFASARCGDLPELRSIRKLFGERYGHRFEMTAVELFPGNLVNLQVKEKLSIKSVPDDVKQKVLAEIARDYCLKPEIFSLEYTSELLQQAVDIDFITYDKEGKAIYSDPASTAMSFTIPVTAHQDDIMSTSVTSSIVEQSSSDIMEPQMNGHKFEAVALGTNESQETGRDNISIPDHKEDRKTTASSSESLPQLPEEMIIYLDDVEEVQQSVTKEVSCQDQRIFKFKSSVVPTDGIAEDSCDFSSSCSTCKKKKPVRKRTRRKSFSQQNSSVKDIEYLIYYNKAYTRSRSPGSHHHYKHLRKNAIQKSEHTFHEEKRQKQPHSCCCFNLEAECCCHPYYFYTDEDDQESPYPKQNDTIASAFSPVTNSDCQADKQSKVMKGKVEEFDALGSHFASNNSSPKERKAPKPPYLRAVTMPQERCKGNQTENMSRSSSFPIQSPNHVHPKLPNYEDIAAKFMALKKEHLQNRQQ</sequence>
<dbReference type="Pfam" id="PF03398">
    <property type="entry name" value="Ist1"/>
    <property type="match status" value="1"/>
</dbReference>
<dbReference type="STRING" id="3983.A0A2C9UTY9"/>
<dbReference type="Gene3D" id="1.20.1260.60">
    <property type="entry name" value="Vacuolar protein sorting-associated protein Ist1"/>
    <property type="match status" value="1"/>
</dbReference>
<comment type="similarity">
    <text evidence="1">Belongs to the IST1 family.</text>
</comment>
<dbReference type="FunFam" id="1.20.1260.60:FF:000002">
    <property type="entry name" value="Vacuolar protein sorting-associated protein IST1"/>
    <property type="match status" value="1"/>
</dbReference>
<feature type="region of interest" description="Disordered" evidence="2">
    <location>
        <begin position="496"/>
        <end position="515"/>
    </location>
</feature>
<evidence type="ECO:0000313" key="3">
    <source>
        <dbReference type="EMBL" id="OAY34082.1"/>
    </source>
</evidence>
<feature type="compositionally biased region" description="Polar residues" evidence="2">
    <location>
        <begin position="528"/>
        <end position="546"/>
    </location>
</feature>
<dbReference type="Proteomes" id="UP000091857">
    <property type="component" value="Chromosome 13"/>
</dbReference>
<evidence type="ECO:0000313" key="4">
    <source>
        <dbReference type="Proteomes" id="UP000091857"/>
    </source>
</evidence>
<evidence type="ECO:0000256" key="1">
    <source>
        <dbReference type="ARBA" id="ARBA00005536"/>
    </source>
</evidence>
<reference evidence="4" key="1">
    <citation type="journal article" date="2016" name="Nat. Biotechnol.">
        <title>Sequencing wild and cultivated cassava and related species reveals extensive interspecific hybridization and genetic diversity.</title>
        <authorList>
            <person name="Bredeson J.V."/>
            <person name="Lyons J.B."/>
            <person name="Prochnik S.E."/>
            <person name="Wu G.A."/>
            <person name="Ha C.M."/>
            <person name="Edsinger-Gonzales E."/>
            <person name="Grimwood J."/>
            <person name="Schmutz J."/>
            <person name="Rabbi I.Y."/>
            <person name="Egesi C."/>
            <person name="Nauluvula P."/>
            <person name="Lebot V."/>
            <person name="Ndunguru J."/>
            <person name="Mkamilo G."/>
            <person name="Bart R.S."/>
            <person name="Setter T.L."/>
            <person name="Gleadow R.M."/>
            <person name="Kulakow P."/>
            <person name="Ferguson M.E."/>
            <person name="Rounsley S."/>
            <person name="Rokhsar D.S."/>
        </authorList>
    </citation>
    <scope>NUCLEOTIDE SEQUENCE [LARGE SCALE GENOMIC DNA]</scope>
    <source>
        <strain evidence="4">cv. AM560-2</strain>
    </source>
</reference>
<evidence type="ECO:0008006" key="5">
    <source>
        <dbReference type="Google" id="ProtNLM"/>
    </source>
</evidence>
<comment type="caution">
    <text evidence="3">The sequence shown here is derived from an EMBL/GenBank/DDBJ whole genome shotgun (WGS) entry which is preliminary data.</text>
</comment>
<proteinExistence type="inferred from homology"/>
<dbReference type="PANTHER" id="PTHR12161:SF44">
    <property type="entry name" value="REGULATOR OF VPS4 ACTIVITY IN THE MVB PATHWAY PROTEIN"/>
    <property type="match status" value="1"/>
</dbReference>
<name>A0A2C9UTY9_MANES</name>
<dbReference type="OrthoDB" id="29853at2759"/>
<feature type="region of interest" description="Disordered" evidence="2">
    <location>
        <begin position="527"/>
        <end position="552"/>
    </location>
</feature>
<keyword evidence="4" id="KW-1185">Reference proteome</keyword>
<feature type="region of interest" description="Disordered" evidence="2">
    <location>
        <begin position="264"/>
        <end position="295"/>
    </location>
</feature>
<protein>
    <recommendedName>
        <fullName evidence="5">IST1-like protein</fullName>
    </recommendedName>
</protein>
<evidence type="ECO:0000256" key="2">
    <source>
        <dbReference type="SAM" id="MobiDB-lite"/>
    </source>
</evidence>
<accession>A0A2C9UTY9</accession>
<dbReference type="AlphaFoldDB" id="A0A2C9UTY9"/>
<dbReference type="PANTHER" id="PTHR12161">
    <property type="entry name" value="IST1 FAMILY MEMBER"/>
    <property type="match status" value="1"/>
</dbReference>
<dbReference type="Gramene" id="Manes.13G148500.1.v8.1">
    <property type="protein sequence ID" value="Manes.13G148500.1.v8.1.CDS"/>
    <property type="gene ID" value="Manes.13G148500.v8.1"/>
</dbReference>
<gene>
    <name evidence="3" type="ORF">MANES_13G148500v8</name>
</gene>
<dbReference type="GO" id="GO:0008104">
    <property type="term" value="P:intracellular protein localization"/>
    <property type="evidence" value="ECO:0000318"/>
    <property type="project" value="GO_Central"/>
</dbReference>
<dbReference type="EMBL" id="CM004399">
    <property type="protein sequence ID" value="OAY34082.1"/>
    <property type="molecule type" value="Genomic_DNA"/>
</dbReference>
<organism evidence="3 4">
    <name type="scientific">Manihot esculenta</name>
    <name type="common">Cassava</name>
    <name type="synonym">Jatropha manihot</name>
    <dbReference type="NCBI Taxonomy" id="3983"/>
    <lineage>
        <taxon>Eukaryota</taxon>
        <taxon>Viridiplantae</taxon>
        <taxon>Streptophyta</taxon>
        <taxon>Embryophyta</taxon>
        <taxon>Tracheophyta</taxon>
        <taxon>Spermatophyta</taxon>
        <taxon>Magnoliopsida</taxon>
        <taxon>eudicotyledons</taxon>
        <taxon>Gunneridae</taxon>
        <taxon>Pentapetalae</taxon>
        <taxon>rosids</taxon>
        <taxon>fabids</taxon>
        <taxon>Malpighiales</taxon>
        <taxon>Euphorbiaceae</taxon>
        <taxon>Crotonoideae</taxon>
        <taxon>Manihoteae</taxon>
        <taxon>Manihot</taxon>
    </lineage>
</organism>
<dbReference type="GO" id="GO:0015031">
    <property type="term" value="P:protein transport"/>
    <property type="evidence" value="ECO:0007669"/>
    <property type="project" value="InterPro"/>
</dbReference>
<dbReference type="InterPro" id="IPR005061">
    <property type="entry name" value="Ist1"/>
</dbReference>